<protein>
    <submittedName>
        <fullName evidence="2">Uncharacterized protein</fullName>
    </submittedName>
</protein>
<feature type="region of interest" description="Disordered" evidence="1">
    <location>
        <begin position="807"/>
        <end position="828"/>
    </location>
</feature>
<feature type="region of interest" description="Disordered" evidence="1">
    <location>
        <begin position="572"/>
        <end position="597"/>
    </location>
</feature>
<feature type="compositionally biased region" description="Polar residues" evidence="1">
    <location>
        <begin position="340"/>
        <end position="353"/>
    </location>
</feature>
<feature type="region of interest" description="Disordered" evidence="1">
    <location>
        <begin position="1248"/>
        <end position="1273"/>
    </location>
</feature>
<feature type="region of interest" description="Disordered" evidence="1">
    <location>
        <begin position="232"/>
        <end position="278"/>
    </location>
</feature>
<feature type="region of interest" description="Disordered" evidence="1">
    <location>
        <begin position="189"/>
        <end position="219"/>
    </location>
</feature>
<feature type="compositionally biased region" description="Basic and acidic residues" evidence="1">
    <location>
        <begin position="1013"/>
        <end position="1024"/>
    </location>
</feature>
<accession>A0A9J6GCJ6</accession>
<evidence type="ECO:0000256" key="1">
    <source>
        <dbReference type="SAM" id="MobiDB-lite"/>
    </source>
</evidence>
<organism evidence="2 3">
    <name type="scientific">Haemaphysalis longicornis</name>
    <name type="common">Bush tick</name>
    <dbReference type="NCBI Taxonomy" id="44386"/>
    <lineage>
        <taxon>Eukaryota</taxon>
        <taxon>Metazoa</taxon>
        <taxon>Ecdysozoa</taxon>
        <taxon>Arthropoda</taxon>
        <taxon>Chelicerata</taxon>
        <taxon>Arachnida</taxon>
        <taxon>Acari</taxon>
        <taxon>Parasitiformes</taxon>
        <taxon>Ixodida</taxon>
        <taxon>Ixodoidea</taxon>
        <taxon>Ixodidae</taxon>
        <taxon>Haemaphysalinae</taxon>
        <taxon>Haemaphysalis</taxon>
    </lineage>
</organism>
<feature type="region of interest" description="Disordered" evidence="1">
    <location>
        <begin position="1357"/>
        <end position="1384"/>
    </location>
</feature>
<feature type="compositionally biased region" description="Polar residues" evidence="1">
    <location>
        <begin position="582"/>
        <end position="597"/>
    </location>
</feature>
<dbReference type="Proteomes" id="UP000821853">
    <property type="component" value="Chromosome 4"/>
</dbReference>
<evidence type="ECO:0000313" key="3">
    <source>
        <dbReference type="Proteomes" id="UP000821853"/>
    </source>
</evidence>
<feature type="compositionally biased region" description="Low complexity" evidence="1">
    <location>
        <begin position="1254"/>
        <end position="1273"/>
    </location>
</feature>
<dbReference type="OMA" id="MLGNKHY"/>
<gene>
    <name evidence="2" type="ORF">HPB48_004942</name>
</gene>
<comment type="caution">
    <text evidence="2">The sequence shown here is derived from an EMBL/GenBank/DDBJ whole genome shotgun (WGS) entry which is preliminary data.</text>
</comment>
<feature type="region of interest" description="Disordered" evidence="1">
    <location>
        <begin position="338"/>
        <end position="357"/>
    </location>
</feature>
<evidence type="ECO:0000313" key="2">
    <source>
        <dbReference type="EMBL" id="KAH9373197.1"/>
    </source>
</evidence>
<feature type="region of interest" description="Disordered" evidence="1">
    <location>
        <begin position="987"/>
        <end position="1025"/>
    </location>
</feature>
<keyword evidence="3" id="KW-1185">Reference proteome</keyword>
<feature type="compositionally biased region" description="Basic and acidic residues" evidence="1">
    <location>
        <begin position="679"/>
        <end position="709"/>
    </location>
</feature>
<dbReference type="VEuPathDB" id="VectorBase:HLOH_063665"/>
<dbReference type="EMBL" id="JABSTR010000006">
    <property type="protein sequence ID" value="KAH9373197.1"/>
    <property type="molecule type" value="Genomic_DNA"/>
</dbReference>
<feature type="compositionally biased region" description="Basic and acidic residues" evidence="1">
    <location>
        <begin position="396"/>
        <end position="405"/>
    </location>
</feature>
<feature type="region of interest" description="Disordered" evidence="1">
    <location>
        <begin position="647"/>
        <end position="795"/>
    </location>
</feature>
<feature type="compositionally biased region" description="Polar residues" evidence="1">
    <location>
        <begin position="1050"/>
        <end position="1076"/>
    </location>
</feature>
<dbReference type="OrthoDB" id="6515538at2759"/>
<feature type="region of interest" description="Disordered" evidence="1">
    <location>
        <begin position="370"/>
        <end position="414"/>
    </location>
</feature>
<name>A0A9J6GCJ6_HAELO</name>
<feature type="compositionally biased region" description="Basic and acidic residues" evidence="1">
    <location>
        <begin position="1358"/>
        <end position="1384"/>
    </location>
</feature>
<reference evidence="2 3" key="1">
    <citation type="journal article" date="2020" name="Cell">
        <title>Large-Scale Comparative Analyses of Tick Genomes Elucidate Their Genetic Diversity and Vector Capacities.</title>
        <authorList>
            <consortium name="Tick Genome and Microbiome Consortium (TIGMIC)"/>
            <person name="Jia N."/>
            <person name="Wang J."/>
            <person name="Shi W."/>
            <person name="Du L."/>
            <person name="Sun Y."/>
            <person name="Zhan W."/>
            <person name="Jiang J.F."/>
            <person name="Wang Q."/>
            <person name="Zhang B."/>
            <person name="Ji P."/>
            <person name="Bell-Sakyi L."/>
            <person name="Cui X.M."/>
            <person name="Yuan T.T."/>
            <person name="Jiang B.G."/>
            <person name="Yang W.F."/>
            <person name="Lam T.T."/>
            <person name="Chang Q.C."/>
            <person name="Ding S.J."/>
            <person name="Wang X.J."/>
            <person name="Zhu J.G."/>
            <person name="Ruan X.D."/>
            <person name="Zhao L."/>
            <person name="Wei J.T."/>
            <person name="Ye R.Z."/>
            <person name="Que T.C."/>
            <person name="Du C.H."/>
            <person name="Zhou Y.H."/>
            <person name="Cheng J.X."/>
            <person name="Dai P.F."/>
            <person name="Guo W.B."/>
            <person name="Han X.H."/>
            <person name="Huang E.J."/>
            <person name="Li L.F."/>
            <person name="Wei W."/>
            <person name="Gao Y.C."/>
            <person name="Liu J.Z."/>
            <person name="Shao H.Z."/>
            <person name="Wang X."/>
            <person name="Wang C.C."/>
            <person name="Yang T.C."/>
            <person name="Huo Q.B."/>
            <person name="Li W."/>
            <person name="Chen H.Y."/>
            <person name="Chen S.E."/>
            <person name="Zhou L.G."/>
            <person name="Ni X.B."/>
            <person name="Tian J.H."/>
            <person name="Sheng Y."/>
            <person name="Liu T."/>
            <person name="Pan Y.S."/>
            <person name="Xia L.Y."/>
            <person name="Li J."/>
            <person name="Zhao F."/>
            <person name="Cao W.C."/>
        </authorList>
    </citation>
    <scope>NUCLEOTIDE SEQUENCE [LARGE SCALE GENOMIC DNA]</scope>
    <source>
        <strain evidence="2">HaeL-2018</strain>
    </source>
</reference>
<proteinExistence type="predicted"/>
<feature type="compositionally biased region" description="Basic and acidic residues" evidence="1">
    <location>
        <begin position="99"/>
        <end position="115"/>
    </location>
</feature>
<feature type="region of interest" description="Disordered" evidence="1">
    <location>
        <begin position="1046"/>
        <end position="1080"/>
    </location>
</feature>
<sequence length="1384" mass="149676">MFLRRHEAPLSESTDDPFMKELKLRRMRKAHHMGDLTDTASMASAEPPPPPPPVHAVHQQKALQTAPPPQATAAVDEQKQQGTGQPSAGAAPNSGVPPKKHDADIKPMQHEQNHTKAVRKALDTDKKPQVGQKLLAQFGIFKPPKDQYERAIPDKECELPFAAKDCNITRHASSPPAIATTCEADAQASGSIAKARPRHASQSERDIAGNTIIQSSPVLGEARESNKCLEGYTKDEGVRRSPSPHCMDTAAQPGSSRTSTRTKETSKHPPGNAVNGVELDVGPIETTSCGRNTSLKFKDGLGVAGARKQQVDDADYMGIEEVGKLARLLSGLIRKHEMKSSFSSGPDATTSESDPLEEVPKFRSGFGTALVGPTSTSPSRENAKGAFKNDTGSIKTDIKHQDVKNRLPLPPSKELPEMHRKTLQRTEQGAARTSAFMHNANAQGPFGLQSGTTSFSPLPEQCGTGQEAAWNPWGQIGGDVRGERKPVAFVSTAGRPAVLHMLSTNNADETQRCTIRVRGSSPEPTAAGSLQGFPNRAVATRAGYAAQTAFGKQGSAKRVVIEKITEQDEASLPSSCAGGQAFATSTASETTQSPTTQDRFREYMTGRIGRPTKFVERPFADVLASLESEMTISLRKDRRKEVKEDNVNVVDTAPASSTTHSSSQPCTDDRSLDAAPIERPSKEAVERDLAQTVRSKHDGDTSSSPKHDAAAAAAPSNKIVRSDRYATATMDDSGEGSTEAPRAQTAFRGSDDGPMPLSLSFVSSTGSPMPPLSEIPKLDQSTKPSARETEDSVTFSVPLDRTFSIATETESSNPPSFLRSEPSAQEQLRPTARGFWPKLKKVRKRDVGPRVNAADHPCTEDIKKVVILGNKYYLEQRARQRPPSRSASTLDETQYVLFQIEDPAHRPPSRLALLGPGSKSDEMSPCSHESMQDALFQRSTLSSEQDIDKPTAAANYEPLKLRDPVMLQHPDVVLKNILVELSNRHGVPALRSLPGPSSSGEERKQQKGTAVAEPKDTAARDYKGNQKSYTVVRGFDPMIGKAELARSEGAGQTTVPQQKQSGKSSKNAAQRSTTTKPLLKIGSLERRAAAVVKAAGTTTIRFIGSLSSQNFSIMPDLAVPVGLQSDKGVDVPPRQQLIGAHMRPSKLMTLAESRNRQILLSRALEEPSFESIYNAILQSSQETAPGLNVPKHVLRRPERPASSSRSVCYDDSLTAVTLETPPQEQPTKRDPAEAEAMLPPLWLQLKRRRRSSVRHSSSGSRHQAQATGAAAASCEARKTMRGLGRRRPALHESGVRHDITTEADGGGSETRVGGRVSRRKSLSPLMSPFFSFEDTGSELVFLPDSTNFDCNDSNFASQRRDSCHEVPNCDKKATSPKRSDAGPR</sequence>
<feature type="region of interest" description="Disordered" evidence="1">
    <location>
        <begin position="1"/>
        <end position="115"/>
    </location>
</feature>
<feature type="region of interest" description="Disordered" evidence="1">
    <location>
        <begin position="1188"/>
        <end position="1207"/>
    </location>
</feature>